<protein>
    <submittedName>
        <fullName evidence="2">Uncharacterized protein</fullName>
    </submittedName>
</protein>
<accession>A0ABD1ZLY5</accession>
<gene>
    <name evidence="2" type="ORF">R1flu_020511</name>
</gene>
<reference evidence="2 3" key="1">
    <citation type="submission" date="2024-09" db="EMBL/GenBank/DDBJ databases">
        <title>Chromosome-scale assembly of Riccia fluitans.</title>
        <authorList>
            <person name="Paukszto L."/>
            <person name="Sawicki J."/>
            <person name="Karawczyk K."/>
            <person name="Piernik-Szablinska J."/>
            <person name="Szczecinska M."/>
            <person name="Mazdziarz M."/>
        </authorList>
    </citation>
    <scope>NUCLEOTIDE SEQUENCE [LARGE SCALE GENOMIC DNA]</scope>
    <source>
        <strain evidence="2">Rf_01</strain>
        <tissue evidence="2">Aerial parts of the thallus</tissue>
    </source>
</reference>
<feature type="region of interest" description="Disordered" evidence="1">
    <location>
        <begin position="80"/>
        <end position="115"/>
    </location>
</feature>
<feature type="region of interest" description="Disordered" evidence="1">
    <location>
        <begin position="1"/>
        <end position="26"/>
    </location>
</feature>
<dbReference type="AlphaFoldDB" id="A0ABD1ZLY5"/>
<comment type="caution">
    <text evidence="2">The sequence shown here is derived from an EMBL/GenBank/DDBJ whole genome shotgun (WGS) entry which is preliminary data.</text>
</comment>
<evidence type="ECO:0000313" key="2">
    <source>
        <dbReference type="EMBL" id="KAL2652383.1"/>
    </source>
</evidence>
<sequence length="205" mass="22011">MGSPVLGYSPLGGDRPKGQSPESHNGHIRWPAWIVPAVTTVSTVSPLEVSSVNAVESTKGTPRGTWTSGCMAINAGFTGQRKAGEEPTSANVSREMGGRLTQHTNSRKQTHTPILAGGWPEFGRYQLQRSPASRELRSRVTRVCVLVEIRRKGRIEEKGPKGSIRQIGRAAVWLGGLTPIGRGIGARRLASRPSIAGLPPFFSAR</sequence>
<evidence type="ECO:0000313" key="3">
    <source>
        <dbReference type="Proteomes" id="UP001605036"/>
    </source>
</evidence>
<dbReference type="Proteomes" id="UP001605036">
    <property type="component" value="Unassembled WGS sequence"/>
</dbReference>
<evidence type="ECO:0000256" key="1">
    <source>
        <dbReference type="SAM" id="MobiDB-lite"/>
    </source>
</evidence>
<keyword evidence="3" id="KW-1185">Reference proteome</keyword>
<proteinExistence type="predicted"/>
<organism evidence="2 3">
    <name type="scientific">Riccia fluitans</name>
    <dbReference type="NCBI Taxonomy" id="41844"/>
    <lineage>
        <taxon>Eukaryota</taxon>
        <taxon>Viridiplantae</taxon>
        <taxon>Streptophyta</taxon>
        <taxon>Embryophyta</taxon>
        <taxon>Marchantiophyta</taxon>
        <taxon>Marchantiopsida</taxon>
        <taxon>Marchantiidae</taxon>
        <taxon>Marchantiales</taxon>
        <taxon>Ricciaceae</taxon>
        <taxon>Riccia</taxon>
    </lineage>
</organism>
<name>A0ABD1ZLY5_9MARC</name>
<dbReference type="EMBL" id="JBHFFA010000001">
    <property type="protein sequence ID" value="KAL2652383.1"/>
    <property type="molecule type" value="Genomic_DNA"/>
</dbReference>